<evidence type="ECO:0000313" key="3">
    <source>
        <dbReference type="Proteomes" id="UP001596989"/>
    </source>
</evidence>
<gene>
    <name evidence="2" type="ORF">ACFQ2I_16905</name>
</gene>
<evidence type="ECO:0000313" key="2">
    <source>
        <dbReference type="EMBL" id="MFD0961049.1"/>
    </source>
</evidence>
<dbReference type="SUPFAM" id="SSF53098">
    <property type="entry name" value="Ribonuclease H-like"/>
    <property type="match status" value="1"/>
</dbReference>
<dbReference type="InterPro" id="IPR001584">
    <property type="entry name" value="Integrase_cat-core"/>
</dbReference>
<feature type="domain" description="Integrase catalytic" evidence="1">
    <location>
        <begin position="2"/>
        <end position="95"/>
    </location>
</feature>
<dbReference type="EMBL" id="JBHTJZ010000030">
    <property type="protein sequence ID" value="MFD0961049.1"/>
    <property type="molecule type" value="Genomic_DNA"/>
</dbReference>
<dbReference type="RefSeq" id="WP_377566245.1">
    <property type="nucleotide sequence ID" value="NZ_JBHTJZ010000030.1"/>
</dbReference>
<proteinExistence type="predicted"/>
<reference evidence="3" key="1">
    <citation type="journal article" date="2019" name="Int. J. Syst. Evol. Microbiol.">
        <title>The Global Catalogue of Microorganisms (GCM) 10K type strain sequencing project: providing services to taxonomists for standard genome sequencing and annotation.</title>
        <authorList>
            <consortium name="The Broad Institute Genomics Platform"/>
            <consortium name="The Broad Institute Genome Sequencing Center for Infectious Disease"/>
            <person name="Wu L."/>
            <person name="Ma J."/>
        </authorList>
    </citation>
    <scope>NUCLEOTIDE SEQUENCE [LARGE SCALE GENOMIC DNA]</scope>
    <source>
        <strain evidence="3">CCUG 59129</strain>
    </source>
</reference>
<keyword evidence="3" id="KW-1185">Reference proteome</keyword>
<dbReference type="PROSITE" id="PS50994">
    <property type="entry name" value="INTEGRASE"/>
    <property type="match status" value="1"/>
</dbReference>
<accession>A0ABW3HTZ4</accession>
<organism evidence="2 3">
    <name type="scientific">Paenibacillus chungangensis</name>
    <dbReference type="NCBI Taxonomy" id="696535"/>
    <lineage>
        <taxon>Bacteria</taxon>
        <taxon>Bacillati</taxon>
        <taxon>Bacillota</taxon>
        <taxon>Bacilli</taxon>
        <taxon>Bacillales</taxon>
        <taxon>Paenibacillaceae</taxon>
        <taxon>Paenibacillus</taxon>
    </lineage>
</organism>
<evidence type="ECO:0000259" key="1">
    <source>
        <dbReference type="PROSITE" id="PS50994"/>
    </source>
</evidence>
<dbReference type="Proteomes" id="UP001596989">
    <property type="component" value="Unassembled WGS sequence"/>
</dbReference>
<sequence length="95" mass="10698">MGREAPGALEIDLVEHNGGSSQGLYAYTLTVVDIVTGYSRRRAVPNRSQAAVFQAIEYILHGWPMKPWGIHSDNGSEFMSNHLRRYCQKEELAFT</sequence>
<dbReference type="Gene3D" id="3.30.420.10">
    <property type="entry name" value="Ribonuclease H-like superfamily/Ribonuclease H"/>
    <property type="match status" value="1"/>
</dbReference>
<comment type="caution">
    <text evidence="2">The sequence shown here is derived from an EMBL/GenBank/DDBJ whole genome shotgun (WGS) entry which is preliminary data.</text>
</comment>
<name>A0ABW3HTZ4_9BACL</name>
<dbReference type="Pfam" id="PF00665">
    <property type="entry name" value="rve"/>
    <property type="match status" value="1"/>
</dbReference>
<dbReference type="InterPro" id="IPR036397">
    <property type="entry name" value="RNaseH_sf"/>
</dbReference>
<dbReference type="InterPro" id="IPR012337">
    <property type="entry name" value="RNaseH-like_sf"/>
</dbReference>
<protein>
    <submittedName>
        <fullName evidence="2">Transposase family protein</fullName>
    </submittedName>
</protein>